<comment type="caution">
    <text evidence="1">The sequence shown here is derived from an EMBL/GenBank/DDBJ whole genome shotgun (WGS) entry which is preliminary data.</text>
</comment>
<reference evidence="1 2" key="1">
    <citation type="submission" date="2016-01" db="EMBL/GenBank/DDBJ databases">
        <title>High potential of lignocellulose degradation of a new Verrucomicrobia species.</title>
        <authorList>
            <person name="Wang Y."/>
            <person name="Shi Y."/>
            <person name="Qiu Z."/>
            <person name="Liu S."/>
            <person name="Yang H."/>
        </authorList>
    </citation>
    <scope>NUCLEOTIDE SEQUENCE [LARGE SCALE GENOMIC DNA]</scope>
    <source>
        <strain evidence="1 2">TSB47</strain>
    </source>
</reference>
<organism evidence="1 2">
    <name type="scientific">Termitidicoccus mucosus</name>
    <dbReference type="NCBI Taxonomy" id="1184151"/>
    <lineage>
        <taxon>Bacteria</taxon>
        <taxon>Pseudomonadati</taxon>
        <taxon>Verrucomicrobiota</taxon>
        <taxon>Opitutia</taxon>
        <taxon>Opitutales</taxon>
        <taxon>Opitutaceae</taxon>
        <taxon>Termitidicoccus</taxon>
    </lineage>
</organism>
<keyword evidence="2" id="KW-1185">Reference proteome</keyword>
<dbReference type="AlphaFoldDB" id="A0A178IHN4"/>
<evidence type="ECO:0000313" key="1">
    <source>
        <dbReference type="EMBL" id="OAM89492.1"/>
    </source>
</evidence>
<accession>A0A178IHN4</accession>
<name>A0A178IHN4_9BACT</name>
<dbReference type="EMBL" id="LRRQ01000092">
    <property type="protein sequence ID" value="OAM89492.1"/>
    <property type="molecule type" value="Genomic_DNA"/>
</dbReference>
<protein>
    <submittedName>
        <fullName evidence="1">Uncharacterized protein</fullName>
    </submittedName>
</protein>
<evidence type="ECO:0000313" key="2">
    <source>
        <dbReference type="Proteomes" id="UP000078486"/>
    </source>
</evidence>
<gene>
    <name evidence="1" type="ORF">AW736_13000</name>
</gene>
<sequence length="65" mass="6999">MLPKIEQKATKSARKAFFRTSLKNKGRAEKSGLPTDNLAILLFSMEAGKRAGGDVQPGARDARAP</sequence>
<proteinExistence type="predicted"/>
<dbReference type="Proteomes" id="UP000078486">
    <property type="component" value="Unassembled WGS sequence"/>
</dbReference>